<evidence type="ECO:0000256" key="5">
    <source>
        <dbReference type="ARBA" id="ARBA00022840"/>
    </source>
</evidence>
<proteinExistence type="inferred from homology"/>
<dbReference type="NCBIfam" id="TIGR02432">
    <property type="entry name" value="lysidine_TilS_N"/>
    <property type="match status" value="1"/>
</dbReference>
<dbReference type="PANTHER" id="PTHR43033:SF1">
    <property type="entry name" value="TRNA(ILE)-LYSIDINE SYNTHASE-RELATED"/>
    <property type="match status" value="1"/>
</dbReference>
<comment type="caution">
    <text evidence="8">The sequence shown here is derived from an EMBL/GenBank/DDBJ whole genome shotgun (WGS) entry which is preliminary data.</text>
</comment>
<dbReference type="PANTHER" id="PTHR43033">
    <property type="entry name" value="TRNA(ILE)-LYSIDINE SYNTHASE-RELATED"/>
    <property type="match status" value="1"/>
</dbReference>
<keyword evidence="3" id="KW-0819">tRNA processing</keyword>
<dbReference type="InterPro" id="IPR011063">
    <property type="entry name" value="TilS/TtcA_N"/>
</dbReference>
<dbReference type="InterPro" id="IPR012795">
    <property type="entry name" value="tRNA_Ile_lys_synt_N"/>
</dbReference>
<organism evidence="8 9">
    <name type="scientific">Trichomonascus ciferrii</name>
    <dbReference type="NCBI Taxonomy" id="44093"/>
    <lineage>
        <taxon>Eukaryota</taxon>
        <taxon>Fungi</taxon>
        <taxon>Dikarya</taxon>
        <taxon>Ascomycota</taxon>
        <taxon>Saccharomycotina</taxon>
        <taxon>Dipodascomycetes</taxon>
        <taxon>Dipodascales</taxon>
        <taxon>Trichomonascaceae</taxon>
        <taxon>Trichomonascus</taxon>
        <taxon>Trichomonascus ciferrii complex</taxon>
    </lineage>
</organism>
<protein>
    <recommendedName>
        <fullName evidence="1">tRNA(Ile)-lysidine synthetase</fullName>
        <ecNumber evidence="1">6.3.4.19</ecNumber>
    </recommendedName>
</protein>
<gene>
    <name evidence="8" type="ORF">TRICI_002957</name>
</gene>
<dbReference type="HAMAP" id="MF_01161">
    <property type="entry name" value="tRNA_Ile_lys_synt"/>
    <property type="match status" value="1"/>
</dbReference>
<dbReference type="GO" id="GO:0032267">
    <property type="term" value="F:tRNA(Ile)-lysidine synthase activity"/>
    <property type="evidence" value="ECO:0007669"/>
    <property type="project" value="UniProtKB-EC"/>
</dbReference>
<reference evidence="8" key="1">
    <citation type="journal article" date="2019" name="G3 (Bethesda)">
        <title>Genome Assemblies of Two Rare Opportunistic Yeast Pathogens: Diutina rugosa (syn. Candida rugosa) and Trichomonascus ciferrii (syn. Candida ciferrii).</title>
        <authorList>
            <person name="Mixao V."/>
            <person name="Saus E."/>
            <person name="Hansen A.P."/>
            <person name="Lass-Florl C."/>
            <person name="Gabaldon T."/>
        </authorList>
    </citation>
    <scope>NUCLEOTIDE SEQUENCE</scope>
    <source>
        <strain evidence="8">CBS 4856</strain>
    </source>
</reference>
<evidence type="ECO:0000256" key="2">
    <source>
        <dbReference type="ARBA" id="ARBA00022598"/>
    </source>
</evidence>
<evidence type="ECO:0000313" key="9">
    <source>
        <dbReference type="Proteomes" id="UP000761534"/>
    </source>
</evidence>
<dbReference type="SUPFAM" id="SSF52402">
    <property type="entry name" value="Adenine nucleotide alpha hydrolases-like"/>
    <property type="match status" value="1"/>
</dbReference>
<dbReference type="CDD" id="cd01992">
    <property type="entry name" value="TilS_N"/>
    <property type="match status" value="1"/>
</dbReference>
<evidence type="ECO:0000259" key="7">
    <source>
        <dbReference type="Pfam" id="PF01171"/>
    </source>
</evidence>
<comment type="catalytic activity">
    <reaction evidence="6">
        <text>cytidine(34) in tRNA(Ile2) + L-lysine + ATP = lysidine(34) in tRNA(Ile2) + AMP + diphosphate + H(+)</text>
        <dbReference type="Rhea" id="RHEA:43744"/>
        <dbReference type="Rhea" id="RHEA-COMP:10625"/>
        <dbReference type="Rhea" id="RHEA-COMP:10670"/>
        <dbReference type="ChEBI" id="CHEBI:15378"/>
        <dbReference type="ChEBI" id="CHEBI:30616"/>
        <dbReference type="ChEBI" id="CHEBI:32551"/>
        <dbReference type="ChEBI" id="CHEBI:33019"/>
        <dbReference type="ChEBI" id="CHEBI:82748"/>
        <dbReference type="ChEBI" id="CHEBI:83665"/>
        <dbReference type="ChEBI" id="CHEBI:456215"/>
        <dbReference type="EC" id="6.3.4.19"/>
    </reaction>
</comment>
<dbReference type="GO" id="GO:0008033">
    <property type="term" value="P:tRNA processing"/>
    <property type="evidence" value="ECO:0007669"/>
    <property type="project" value="UniProtKB-KW"/>
</dbReference>
<evidence type="ECO:0000256" key="6">
    <source>
        <dbReference type="ARBA" id="ARBA00048539"/>
    </source>
</evidence>
<dbReference type="EC" id="6.3.4.19" evidence="1"/>
<keyword evidence="4" id="KW-0547">Nucleotide-binding</keyword>
<accession>A0A642V4F6</accession>
<keyword evidence="2" id="KW-0436">Ligase</keyword>
<dbReference type="Proteomes" id="UP000761534">
    <property type="component" value="Unassembled WGS sequence"/>
</dbReference>
<evidence type="ECO:0000256" key="1">
    <source>
        <dbReference type="ARBA" id="ARBA00013267"/>
    </source>
</evidence>
<dbReference type="InterPro" id="IPR012094">
    <property type="entry name" value="tRNA_Ile_lys_synt"/>
</dbReference>
<dbReference type="Gene3D" id="3.40.50.620">
    <property type="entry name" value="HUPs"/>
    <property type="match status" value="1"/>
</dbReference>
<dbReference type="EMBL" id="SWFS01000205">
    <property type="protein sequence ID" value="KAA8914200.1"/>
    <property type="molecule type" value="Genomic_DNA"/>
</dbReference>
<dbReference type="OrthoDB" id="434144at2759"/>
<dbReference type="GO" id="GO:0005524">
    <property type="term" value="F:ATP binding"/>
    <property type="evidence" value="ECO:0007669"/>
    <property type="project" value="UniProtKB-KW"/>
</dbReference>
<keyword evidence="5" id="KW-0067">ATP-binding</keyword>
<dbReference type="Pfam" id="PF01171">
    <property type="entry name" value="ATP_bind_3"/>
    <property type="match status" value="1"/>
</dbReference>
<keyword evidence="9" id="KW-1185">Reference proteome</keyword>
<sequence>MIYGQELGRLLRPFPRQIGLAVSGGVDSMAMAYLTLDYIRSLKDAPKLSTFTIDHCARPRSDEEADKVRGNLISLGFEDCQVLKMDWNAKNSGSRFELDARNNRIQLLYEACRLKDITHLLFAHTLDDQLETFVMRLIRGSSTNGLAGMHQVNNSPFLLPPSYPPLTFVRPLMSYTKQQLYDICAENSVPWVEDPSNYDPVFTVRNTVRDLLSHPGLLPSALRPENLKSTLKKVQKNTLELEQQTDKVIRELINKGLIGVDPKLGLVKLRTFPEYFDYPVSVRSSILFRAVQRVMPYHNPSYKFSAIDSIVRNHSIKSSTFDVANLQIQQTVNAENTIDYLITRQNPYKDQLPKITLLIDISASNEWTKWHLFDGRYWFRFKSARPTCIKLTLSDPPGPIMKQIQGEYFNIKHWPPKKLVKLLPLLLDQNGTPLGYPTLGKYRHNLGHLHVQYSLKSFPHDPIPDYSFFG</sequence>
<dbReference type="AlphaFoldDB" id="A0A642V4F6"/>
<evidence type="ECO:0000256" key="4">
    <source>
        <dbReference type="ARBA" id="ARBA00022741"/>
    </source>
</evidence>
<dbReference type="VEuPathDB" id="FungiDB:TRICI_002957"/>
<evidence type="ECO:0000313" key="8">
    <source>
        <dbReference type="EMBL" id="KAA8914200.1"/>
    </source>
</evidence>
<feature type="domain" description="tRNA(Ile)-lysidine/2-thiocytidine synthase N-terminal" evidence="7">
    <location>
        <begin position="18"/>
        <end position="210"/>
    </location>
</feature>
<dbReference type="InterPro" id="IPR014729">
    <property type="entry name" value="Rossmann-like_a/b/a_fold"/>
</dbReference>
<name>A0A642V4F6_9ASCO</name>
<evidence type="ECO:0000256" key="3">
    <source>
        <dbReference type="ARBA" id="ARBA00022694"/>
    </source>
</evidence>